<dbReference type="InterPro" id="IPR015321">
    <property type="entry name" value="TypeI_recpt_CBD"/>
</dbReference>
<keyword evidence="6" id="KW-0675">Receptor</keyword>
<proteinExistence type="predicted"/>
<dbReference type="EMBL" id="JAGTTL010000039">
    <property type="protein sequence ID" value="KAK6292029.1"/>
    <property type="molecule type" value="Genomic_DNA"/>
</dbReference>
<feature type="transmembrane region" description="Helical" evidence="8">
    <location>
        <begin position="180"/>
        <end position="204"/>
    </location>
</feature>
<evidence type="ECO:0000256" key="3">
    <source>
        <dbReference type="ARBA" id="ARBA00022729"/>
    </source>
</evidence>
<evidence type="ECO:0000259" key="9">
    <source>
        <dbReference type="Pfam" id="PF09240"/>
    </source>
</evidence>
<comment type="caution">
    <text evidence="10">The sequence shown here is derived from an EMBL/GenBank/DDBJ whole genome shotgun (WGS) entry which is preliminary data.</text>
</comment>
<dbReference type="PANTHER" id="PTHR23037:SF46">
    <property type="entry name" value="INTERLEUKIN 5 RECEPTOR SUBUNIT ALPHA"/>
    <property type="match status" value="1"/>
</dbReference>
<dbReference type="InterPro" id="IPR003961">
    <property type="entry name" value="FN3_dom"/>
</dbReference>
<dbReference type="Proteomes" id="UP001356427">
    <property type="component" value="Unassembled WGS sequence"/>
</dbReference>
<accession>A0AAN8KBU6</accession>
<dbReference type="AlphaFoldDB" id="A0AAN8KBU6"/>
<dbReference type="InterPro" id="IPR013783">
    <property type="entry name" value="Ig-like_fold"/>
</dbReference>
<keyword evidence="2 8" id="KW-0812">Transmembrane</keyword>
<dbReference type="GO" id="GO:0004896">
    <property type="term" value="F:cytokine receptor activity"/>
    <property type="evidence" value="ECO:0007669"/>
    <property type="project" value="TreeGrafter"/>
</dbReference>
<dbReference type="SUPFAM" id="SSF49265">
    <property type="entry name" value="Fibronectin type III"/>
    <property type="match status" value="2"/>
</dbReference>
<keyword evidence="11" id="KW-1185">Reference proteome</keyword>
<feature type="domain" description="Type I cytokine receptor cytokine-binding" evidence="9">
    <location>
        <begin position="1"/>
        <end position="68"/>
    </location>
</feature>
<evidence type="ECO:0000256" key="7">
    <source>
        <dbReference type="ARBA" id="ARBA00023180"/>
    </source>
</evidence>
<organism evidence="10 11">
    <name type="scientific">Coregonus suidteri</name>
    <dbReference type="NCBI Taxonomy" id="861788"/>
    <lineage>
        <taxon>Eukaryota</taxon>
        <taxon>Metazoa</taxon>
        <taxon>Chordata</taxon>
        <taxon>Craniata</taxon>
        <taxon>Vertebrata</taxon>
        <taxon>Euteleostomi</taxon>
        <taxon>Actinopterygii</taxon>
        <taxon>Neopterygii</taxon>
        <taxon>Teleostei</taxon>
        <taxon>Protacanthopterygii</taxon>
        <taxon>Salmoniformes</taxon>
        <taxon>Salmonidae</taxon>
        <taxon>Coregoninae</taxon>
        <taxon>Coregonus</taxon>
    </lineage>
</organism>
<evidence type="ECO:0000256" key="5">
    <source>
        <dbReference type="ARBA" id="ARBA00023136"/>
    </source>
</evidence>
<gene>
    <name evidence="10" type="ORF">J4Q44_G00378140</name>
</gene>
<evidence type="ECO:0000313" key="11">
    <source>
        <dbReference type="Proteomes" id="UP001356427"/>
    </source>
</evidence>
<name>A0AAN8KBU6_9TELE</name>
<dbReference type="Gene3D" id="2.60.40.10">
    <property type="entry name" value="Immunoglobulins"/>
    <property type="match status" value="2"/>
</dbReference>
<reference evidence="10 11" key="1">
    <citation type="submission" date="2021-04" db="EMBL/GenBank/DDBJ databases">
        <authorList>
            <person name="De Guttry C."/>
            <person name="Zahm M."/>
            <person name="Klopp C."/>
            <person name="Cabau C."/>
            <person name="Louis A."/>
            <person name="Berthelot C."/>
            <person name="Parey E."/>
            <person name="Roest Crollius H."/>
            <person name="Montfort J."/>
            <person name="Robinson-Rechavi M."/>
            <person name="Bucao C."/>
            <person name="Bouchez O."/>
            <person name="Gislard M."/>
            <person name="Lluch J."/>
            <person name="Milhes M."/>
            <person name="Lampietro C."/>
            <person name="Lopez Roques C."/>
            <person name="Donnadieu C."/>
            <person name="Braasch I."/>
            <person name="Desvignes T."/>
            <person name="Postlethwait J."/>
            <person name="Bobe J."/>
            <person name="Wedekind C."/>
            <person name="Guiguen Y."/>
        </authorList>
    </citation>
    <scope>NUCLEOTIDE SEQUENCE [LARGE SCALE GENOMIC DNA]</scope>
    <source>
        <strain evidence="10">Cs_M1</strain>
        <tissue evidence="10">Blood</tissue>
    </source>
</reference>
<dbReference type="PANTHER" id="PTHR23037">
    <property type="entry name" value="CYTOKINE RECEPTOR"/>
    <property type="match status" value="1"/>
</dbReference>
<evidence type="ECO:0000256" key="1">
    <source>
        <dbReference type="ARBA" id="ARBA00004479"/>
    </source>
</evidence>
<comment type="subcellular location">
    <subcellularLocation>
        <location evidence="1">Membrane</location>
        <topology evidence="1">Single-pass type I membrane protein</topology>
    </subcellularLocation>
</comment>
<keyword evidence="7" id="KW-0325">Glycoprotein</keyword>
<keyword evidence="3" id="KW-0732">Signal</keyword>
<evidence type="ECO:0000256" key="6">
    <source>
        <dbReference type="ARBA" id="ARBA00023170"/>
    </source>
</evidence>
<keyword evidence="4 8" id="KW-1133">Transmembrane helix</keyword>
<dbReference type="CDD" id="cd00063">
    <property type="entry name" value="FN3"/>
    <property type="match status" value="1"/>
</dbReference>
<dbReference type="Pfam" id="PF09240">
    <property type="entry name" value="IL6Ra-bind"/>
    <property type="match status" value="1"/>
</dbReference>
<dbReference type="GO" id="GO:0009897">
    <property type="term" value="C:external side of plasma membrane"/>
    <property type="evidence" value="ECO:0007669"/>
    <property type="project" value="TreeGrafter"/>
</dbReference>
<sequence>MNCNWLPANQAPDDLQLYYWFSGESHKAACSDYQYRASEKTGCRLRGDFLEHNVNFHVNGTFNGLSVQNIFWVFPINCVKPPAPRVKITEEGKDLILSWDPPDLAAHHCWVYILNYSKCQESLSKEIQYQYENVVVDMPYDLRCQYRVQVKAVYKESCGAGESDWSDVELYGVEDRHVDWSMTVVAILIPAAVGLFIILFLCCFMKHRNKLFPEIPQPSLIFKDMVNSNKEQKSSIGNLYVPVEEEVECKISLTPEKLHTDPVVITTVQTDTAAAGMTWELSDFSVIDRHSEQAILRCTPTALLKIARTWSSAVDVPP</sequence>
<protein>
    <recommendedName>
        <fullName evidence="9">Type I cytokine receptor cytokine-binding domain-containing protein</fullName>
    </recommendedName>
</protein>
<evidence type="ECO:0000256" key="2">
    <source>
        <dbReference type="ARBA" id="ARBA00022692"/>
    </source>
</evidence>
<dbReference type="InterPro" id="IPR036116">
    <property type="entry name" value="FN3_sf"/>
</dbReference>
<evidence type="ECO:0000256" key="4">
    <source>
        <dbReference type="ARBA" id="ARBA00022989"/>
    </source>
</evidence>
<evidence type="ECO:0000256" key="8">
    <source>
        <dbReference type="SAM" id="Phobius"/>
    </source>
</evidence>
<keyword evidence="5 8" id="KW-0472">Membrane</keyword>
<evidence type="ECO:0000313" key="10">
    <source>
        <dbReference type="EMBL" id="KAK6292029.1"/>
    </source>
</evidence>